<proteinExistence type="predicted"/>
<gene>
    <name evidence="3" type="ORF">EOD39_19323</name>
</gene>
<feature type="signal peptide" evidence="2">
    <location>
        <begin position="1"/>
        <end position="38"/>
    </location>
</feature>
<accession>A0A444UYF6</accession>
<keyword evidence="4" id="KW-1185">Reference proteome</keyword>
<dbReference type="EMBL" id="SCEB01004990">
    <property type="protein sequence ID" value="RXM93213.1"/>
    <property type="molecule type" value="Genomic_DNA"/>
</dbReference>
<evidence type="ECO:0000256" key="2">
    <source>
        <dbReference type="SAM" id="SignalP"/>
    </source>
</evidence>
<keyword evidence="2" id="KW-0732">Signal</keyword>
<comment type="caution">
    <text evidence="3">The sequence shown here is derived from an EMBL/GenBank/DDBJ whole genome shotgun (WGS) entry which is preliminary data.</text>
</comment>
<reference evidence="3 4" key="1">
    <citation type="submission" date="2019-01" db="EMBL/GenBank/DDBJ databases">
        <title>Draft Genome and Complete Hox-Cluster Characterization of the Sterlet Sturgeon (Acipenser ruthenus).</title>
        <authorList>
            <person name="Wei Q."/>
        </authorList>
    </citation>
    <scope>NUCLEOTIDE SEQUENCE [LARGE SCALE GENOMIC DNA]</scope>
    <source>
        <strain evidence="3">WHYD16114868_AA</strain>
        <tissue evidence="3">Blood</tissue>
    </source>
</reference>
<feature type="chain" id="PRO_5019556598" evidence="2">
    <location>
        <begin position="39"/>
        <end position="131"/>
    </location>
</feature>
<feature type="region of interest" description="Disordered" evidence="1">
    <location>
        <begin position="52"/>
        <end position="73"/>
    </location>
</feature>
<feature type="compositionally biased region" description="Basic and acidic residues" evidence="1">
    <location>
        <begin position="56"/>
        <end position="66"/>
    </location>
</feature>
<name>A0A444UYF6_ACIRT</name>
<organism evidence="3 4">
    <name type="scientific">Acipenser ruthenus</name>
    <name type="common">Sterlet sturgeon</name>
    <dbReference type="NCBI Taxonomy" id="7906"/>
    <lineage>
        <taxon>Eukaryota</taxon>
        <taxon>Metazoa</taxon>
        <taxon>Chordata</taxon>
        <taxon>Craniata</taxon>
        <taxon>Vertebrata</taxon>
        <taxon>Euteleostomi</taxon>
        <taxon>Actinopterygii</taxon>
        <taxon>Chondrostei</taxon>
        <taxon>Acipenseriformes</taxon>
        <taxon>Acipenseridae</taxon>
        <taxon>Acipenser</taxon>
    </lineage>
</organism>
<dbReference type="Proteomes" id="UP000289886">
    <property type="component" value="Unassembled WGS sequence"/>
</dbReference>
<sequence>MYGDRFGVCICQPGGRGKMKIALFLSACVLLLLQGSQGDTAVEAKNTQDALAEISPENKRELEAKNSQDALTEISPDSKRELADAGLQEFVDLHQGLLELKREIDGSTASYLRGQGFTAPDLLLYTPPVEI</sequence>
<evidence type="ECO:0000313" key="4">
    <source>
        <dbReference type="Proteomes" id="UP000289886"/>
    </source>
</evidence>
<dbReference type="AlphaFoldDB" id="A0A444UYF6"/>
<evidence type="ECO:0000256" key="1">
    <source>
        <dbReference type="SAM" id="MobiDB-lite"/>
    </source>
</evidence>
<protein>
    <submittedName>
        <fullName evidence="3">Uncharacterized protein</fullName>
    </submittedName>
</protein>
<evidence type="ECO:0000313" key="3">
    <source>
        <dbReference type="EMBL" id="RXM93213.1"/>
    </source>
</evidence>